<dbReference type="InterPro" id="IPR013785">
    <property type="entry name" value="Aldolase_TIM"/>
</dbReference>
<dbReference type="PANTHER" id="PTHR10277:SF9">
    <property type="entry name" value="2-ISOPROPYLMALATE SYNTHASE 1, CHLOROPLASTIC-RELATED"/>
    <property type="match status" value="1"/>
</dbReference>
<dbReference type="GO" id="GO:0009098">
    <property type="term" value="P:L-leucine biosynthetic process"/>
    <property type="evidence" value="ECO:0007669"/>
    <property type="project" value="TreeGrafter"/>
</dbReference>
<keyword evidence="4" id="KW-1185">Reference proteome</keyword>
<dbReference type="InterPro" id="IPR050073">
    <property type="entry name" value="2-IPM_HCS-like"/>
</dbReference>
<evidence type="ECO:0000313" key="4">
    <source>
        <dbReference type="Proteomes" id="UP000323824"/>
    </source>
</evidence>
<evidence type="ECO:0000313" key="3">
    <source>
        <dbReference type="EMBL" id="QEN05084.1"/>
    </source>
</evidence>
<keyword evidence="1" id="KW-0464">Manganese</keyword>
<dbReference type="RefSeq" id="WP_149568325.1">
    <property type="nucleotide sequence ID" value="NZ_CP035807.1"/>
</dbReference>
<dbReference type="KEGG" id="sper:EW093_10300"/>
<organism evidence="3 4">
    <name type="scientific">Thiospirochaeta perfilievii</name>
    <dbReference type="NCBI Taxonomy" id="252967"/>
    <lineage>
        <taxon>Bacteria</taxon>
        <taxon>Pseudomonadati</taxon>
        <taxon>Spirochaetota</taxon>
        <taxon>Spirochaetia</taxon>
        <taxon>Spirochaetales</taxon>
        <taxon>Spirochaetaceae</taxon>
        <taxon>Thiospirochaeta</taxon>
    </lineage>
</organism>
<dbReference type="Pfam" id="PF00682">
    <property type="entry name" value="HMGL-like"/>
    <property type="match status" value="1"/>
</dbReference>
<evidence type="ECO:0000256" key="1">
    <source>
        <dbReference type="ARBA" id="ARBA00023211"/>
    </source>
</evidence>
<dbReference type="SUPFAM" id="SSF51569">
    <property type="entry name" value="Aldolase"/>
    <property type="match status" value="1"/>
</dbReference>
<dbReference type="OrthoDB" id="9804858at2"/>
<reference evidence="3 4" key="2">
    <citation type="submission" date="2019-09" db="EMBL/GenBank/DDBJ databases">
        <title>Complete Genome Sequence and Methylome Analysis of free living Spirochaetas.</title>
        <authorList>
            <person name="Leshcheva N."/>
            <person name="Mikheeva N."/>
        </authorList>
    </citation>
    <scope>NUCLEOTIDE SEQUENCE [LARGE SCALE GENOMIC DNA]</scope>
    <source>
        <strain evidence="3 4">P</strain>
    </source>
</reference>
<dbReference type="PANTHER" id="PTHR10277">
    <property type="entry name" value="HOMOCITRATE SYNTHASE-RELATED"/>
    <property type="match status" value="1"/>
</dbReference>
<dbReference type="EMBL" id="CP035807">
    <property type="protein sequence ID" value="QEN05084.1"/>
    <property type="molecule type" value="Genomic_DNA"/>
</dbReference>
<feature type="domain" description="Pyruvate carboxyltransferase" evidence="2">
    <location>
        <begin position="24"/>
        <end position="279"/>
    </location>
</feature>
<dbReference type="InterPro" id="IPR000891">
    <property type="entry name" value="PYR_CT"/>
</dbReference>
<dbReference type="GO" id="GO:0003852">
    <property type="term" value="F:2-isopropylmalate synthase activity"/>
    <property type="evidence" value="ECO:0007669"/>
    <property type="project" value="TreeGrafter"/>
</dbReference>
<dbReference type="CDD" id="cd07944">
    <property type="entry name" value="DRE_TIM_HOA_like"/>
    <property type="match status" value="1"/>
</dbReference>
<accession>A0A5C1QEE6</accession>
<sequence>MSNIVEETVEIQRKGTWLTVRDDVKIVDCTVRDGGLVNDYHFSDEFVKAVYDTCVISGVDYFEIGKIVSKKVMSPDEYGVWNFCDEEDIRRIVGDNNQDIKIAVMADIGRTFKEEIKPKSESVIDMIRVACYIHQIPAALDIIEDAHQKGYETTINIMAISKVSGIVLDEALELVKGSNVDVIYLVDSFGTFYSEQIRDLTVKYTALAKSCNKSVGIHAHNNQQLAYSNTIESMIGGTSYLDATIAGLGRGAGNCPMELLFGFLRNPKFRILPILDFIQKHIIALRKEITWGYDIPYMITGQLNEHPRSAIGFNKQKRSDYSRLYNELTDAEE</sequence>
<protein>
    <submittedName>
        <fullName evidence="3">Nucleoid-structuring protein H-NS</fullName>
    </submittedName>
</protein>
<dbReference type="Gene3D" id="3.20.20.70">
    <property type="entry name" value="Aldolase class I"/>
    <property type="match status" value="1"/>
</dbReference>
<proteinExistence type="predicted"/>
<dbReference type="AlphaFoldDB" id="A0A5C1QEE6"/>
<name>A0A5C1QEE6_9SPIO</name>
<gene>
    <name evidence="3" type="ORF">EW093_10300</name>
</gene>
<evidence type="ECO:0000259" key="2">
    <source>
        <dbReference type="PROSITE" id="PS50991"/>
    </source>
</evidence>
<reference evidence="3 4" key="1">
    <citation type="submission" date="2019-02" db="EMBL/GenBank/DDBJ databases">
        <authorList>
            <person name="Fomenkov A."/>
            <person name="Dubinina G."/>
            <person name="Grabovich M."/>
            <person name="Vincze T."/>
            <person name="Roberts R.J."/>
        </authorList>
    </citation>
    <scope>NUCLEOTIDE SEQUENCE [LARGE SCALE GENOMIC DNA]</scope>
    <source>
        <strain evidence="3 4">P</strain>
    </source>
</reference>
<dbReference type="PROSITE" id="PS50991">
    <property type="entry name" value="PYR_CT"/>
    <property type="match status" value="1"/>
</dbReference>
<dbReference type="Proteomes" id="UP000323824">
    <property type="component" value="Chromosome"/>
</dbReference>